<keyword evidence="4 5" id="KW-0472">Membrane</keyword>
<evidence type="ECO:0000256" key="5">
    <source>
        <dbReference type="SAM" id="Phobius"/>
    </source>
</evidence>
<evidence type="ECO:0000256" key="2">
    <source>
        <dbReference type="ARBA" id="ARBA00022692"/>
    </source>
</evidence>
<evidence type="ECO:0000313" key="7">
    <source>
        <dbReference type="EMBL" id="MCM2369494.1"/>
    </source>
</evidence>
<keyword evidence="8" id="KW-1185">Reference proteome</keyword>
<evidence type="ECO:0000259" key="6">
    <source>
        <dbReference type="Pfam" id="PF01061"/>
    </source>
</evidence>
<dbReference type="RefSeq" id="WP_250927159.1">
    <property type="nucleotide sequence ID" value="NZ_JAMQBK010000008.1"/>
</dbReference>
<protein>
    <submittedName>
        <fullName evidence="7">ABC transporter permease</fullName>
    </submittedName>
</protein>
<feature type="transmembrane region" description="Helical" evidence="5">
    <location>
        <begin position="18"/>
        <end position="39"/>
    </location>
</feature>
<accession>A0ABT0TY24</accession>
<keyword evidence="2 5" id="KW-0812">Transmembrane</keyword>
<evidence type="ECO:0000256" key="1">
    <source>
        <dbReference type="ARBA" id="ARBA00004141"/>
    </source>
</evidence>
<dbReference type="Pfam" id="PF01061">
    <property type="entry name" value="ABC2_membrane"/>
    <property type="match status" value="1"/>
</dbReference>
<keyword evidence="3 5" id="KW-1133">Transmembrane helix</keyword>
<dbReference type="Proteomes" id="UP001202961">
    <property type="component" value="Unassembled WGS sequence"/>
</dbReference>
<dbReference type="InterPro" id="IPR013525">
    <property type="entry name" value="ABC2_TM"/>
</dbReference>
<dbReference type="EMBL" id="JAMQBK010000008">
    <property type="protein sequence ID" value="MCM2369494.1"/>
    <property type="molecule type" value="Genomic_DNA"/>
</dbReference>
<comment type="subcellular location">
    <subcellularLocation>
        <location evidence="1">Membrane</location>
        <topology evidence="1">Multi-pass membrane protein</topology>
    </subcellularLocation>
</comment>
<sequence length="133" mass="14708">MRLTIAHDLGHCCVCRRLLVSVAWSGALLLGGIWLYPFFATAMGIFVGALSGSIVQIALLVLITVLPMQGLSGAMTPIECQPEWFNPITMFFPYQHFVSFSQSSICRRPAINDVWQVEPGVASVAFARRRYCV</sequence>
<evidence type="ECO:0000256" key="3">
    <source>
        <dbReference type="ARBA" id="ARBA00022989"/>
    </source>
</evidence>
<evidence type="ECO:0000256" key="4">
    <source>
        <dbReference type="ARBA" id="ARBA00023136"/>
    </source>
</evidence>
<evidence type="ECO:0000313" key="8">
    <source>
        <dbReference type="Proteomes" id="UP001202961"/>
    </source>
</evidence>
<comment type="caution">
    <text evidence="7">The sequence shown here is derived from an EMBL/GenBank/DDBJ whole genome shotgun (WGS) entry which is preliminary data.</text>
</comment>
<feature type="domain" description="ABC-2 type transporter transmembrane" evidence="6">
    <location>
        <begin position="18"/>
        <end position="100"/>
    </location>
</feature>
<gene>
    <name evidence="7" type="ORF">NB063_02545</name>
</gene>
<proteinExistence type="predicted"/>
<reference evidence="7 8" key="1">
    <citation type="journal article" date="2022" name="Syst. Appl. Microbiol.">
        <title>Rhodopirellula aestuarii sp. nov., a novel member of the genus Rhodopirellula isolated from brackish sediments collected in the Tagus River estuary, Portugal.</title>
        <authorList>
            <person name="Vitorino I.R."/>
            <person name="Klimek D."/>
            <person name="Calusinska M."/>
            <person name="Lobo-da-Cunha A."/>
            <person name="Vasconcelos V."/>
            <person name="Lage O.M."/>
        </authorList>
    </citation>
    <scope>NUCLEOTIDE SEQUENCE [LARGE SCALE GENOMIC DNA]</scope>
    <source>
        <strain evidence="7 8">ICT_H3.1</strain>
    </source>
</reference>
<name>A0ABT0TY24_9BACT</name>
<organism evidence="7 8">
    <name type="scientific">Aporhodopirellula aestuarii</name>
    <dbReference type="NCBI Taxonomy" id="2950107"/>
    <lineage>
        <taxon>Bacteria</taxon>
        <taxon>Pseudomonadati</taxon>
        <taxon>Planctomycetota</taxon>
        <taxon>Planctomycetia</taxon>
        <taxon>Pirellulales</taxon>
        <taxon>Pirellulaceae</taxon>
        <taxon>Aporhodopirellula</taxon>
    </lineage>
</organism>
<feature type="transmembrane region" description="Helical" evidence="5">
    <location>
        <begin position="45"/>
        <end position="66"/>
    </location>
</feature>